<evidence type="ECO:0000313" key="1">
    <source>
        <dbReference type="EMBL" id="KLO12237.1"/>
    </source>
</evidence>
<dbReference type="Gene3D" id="3.40.630.30">
    <property type="match status" value="1"/>
</dbReference>
<dbReference type="Proteomes" id="UP000053477">
    <property type="component" value="Unassembled WGS sequence"/>
</dbReference>
<evidence type="ECO:0000313" key="2">
    <source>
        <dbReference type="Proteomes" id="UP000053477"/>
    </source>
</evidence>
<organism evidence="1 2">
    <name type="scientific">Schizopora paradoxa</name>
    <dbReference type="NCBI Taxonomy" id="27342"/>
    <lineage>
        <taxon>Eukaryota</taxon>
        <taxon>Fungi</taxon>
        <taxon>Dikarya</taxon>
        <taxon>Basidiomycota</taxon>
        <taxon>Agaricomycotina</taxon>
        <taxon>Agaricomycetes</taxon>
        <taxon>Hymenochaetales</taxon>
        <taxon>Schizoporaceae</taxon>
        <taxon>Schizopora</taxon>
    </lineage>
</organism>
<dbReference type="InterPro" id="IPR016181">
    <property type="entry name" value="Acyl_CoA_acyltransferase"/>
</dbReference>
<proteinExistence type="predicted"/>
<dbReference type="EMBL" id="KQ085982">
    <property type="protein sequence ID" value="KLO12237.1"/>
    <property type="molecule type" value="Genomic_DNA"/>
</dbReference>
<dbReference type="AlphaFoldDB" id="A0A0H2RKT1"/>
<dbReference type="SUPFAM" id="SSF55729">
    <property type="entry name" value="Acyl-CoA N-acyltransferases (Nat)"/>
    <property type="match status" value="1"/>
</dbReference>
<evidence type="ECO:0008006" key="3">
    <source>
        <dbReference type="Google" id="ProtNLM"/>
    </source>
</evidence>
<gene>
    <name evidence="1" type="ORF">SCHPADRAFT_998319</name>
</gene>
<dbReference type="OrthoDB" id="508139at2759"/>
<name>A0A0H2RKT1_9AGAM</name>
<keyword evidence="2" id="KW-1185">Reference proteome</keyword>
<sequence length="260" mass="30037">MDANTVNPMKLSLVLKDIYTNSDEEEDFLIDPENPFLQVEAFSLSHTAIFDICLEGEQEPVGHIHLDIIRRMHLDPSCADEFWSILDEHSDELMQFATAVFTDTGVLKKEVYAPTSARGGGRTNAWSAGDARRLKDQPILYMEELFVKEPWRNKGIGTWAIKNIFKADPVRTEQCDYLMAWPTVLSQYEPQDLTSRSHPFKPTPEEERAFHVKRERIVSYYQKIGFRRLGTSQFFMLAKDTGHPSRHLRPEDDLPFVETK</sequence>
<protein>
    <recommendedName>
        <fullName evidence="3">N-acetyltransferase domain-containing protein</fullName>
    </recommendedName>
</protein>
<dbReference type="STRING" id="27342.A0A0H2RKT1"/>
<reference evidence="1 2" key="1">
    <citation type="submission" date="2015-04" db="EMBL/GenBank/DDBJ databases">
        <title>Complete genome sequence of Schizopora paradoxa KUC8140, a cosmopolitan wood degrader in East Asia.</title>
        <authorList>
            <consortium name="DOE Joint Genome Institute"/>
            <person name="Min B."/>
            <person name="Park H."/>
            <person name="Jang Y."/>
            <person name="Kim J.-J."/>
            <person name="Kim K.H."/>
            <person name="Pangilinan J."/>
            <person name="Lipzen A."/>
            <person name="Riley R."/>
            <person name="Grigoriev I.V."/>
            <person name="Spatafora J.W."/>
            <person name="Choi I.-G."/>
        </authorList>
    </citation>
    <scope>NUCLEOTIDE SEQUENCE [LARGE SCALE GENOMIC DNA]</scope>
    <source>
        <strain evidence="1 2">KUC8140</strain>
    </source>
</reference>
<dbReference type="InParanoid" id="A0A0H2RKT1"/>
<accession>A0A0H2RKT1</accession>